<name>A0ABR1MRW8_9PEZI</name>
<dbReference type="Proteomes" id="UP001367316">
    <property type="component" value="Unassembled WGS sequence"/>
</dbReference>
<proteinExistence type="predicted"/>
<gene>
    <name evidence="2" type="ORF">JOL62DRAFT_589323</name>
</gene>
<evidence type="ECO:0000313" key="2">
    <source>
        <dbReference type="EMBL" id="KAK7605677.1"/>
    </source>
</evidence>
<comment type="caution">
    <text evidence="2">The sequence shown here is derived from an EMBL/GenBank/DDBJ whole genome shotgun (WGS) entry which is preliminary data.</text>
</comment>
<dbReference type="EMBL" id="JBBPBF010000074">
    <property type="protein sequence ID" value="KAK7605677.1"/>
    <property type="molecule type" value="Genomic_DNA"/>
</dbReference>
<organism evidence="2 3">
    <name type="scientific">Phyllosticta paracitricarpa</name>
    <dbReference type="NCBI Taxonomy" id="2016321"/>
    <lineage>
        <taxon>Eukaryota</taxon>
        <taxon>Fungi</taxon>
        <taxon>Dikarya</taxon>
        <taxon>Ascomycota</taxon>
        <taxon>Pezizomycotina</taxon>
        <taxon>Dothideomycetes</taxon>
        <taxon>Dothideomycetes incertae sedis</taxon>
        <taxon>Botryosphaeriales</taxon>
        <taxon>Phyllostictaceae</taxon>
        <taxon>Phyllosticta</taxon>
    </lineage>
</organism>
<feature type="signal peptide" evidence="1">
    <location>
        <begin position="1"/>
        <end position="19"/>
    </location>
</feature>
<evidence type="ECO:0000256" key="1">
    <source>
        <dbReference type="SAM" id="SignalP"/>
    </source>
</evidence>
<evidence type="ECO:0000313" key="3">
    <source>
        <dbReference type="Proteomes" id="UP001367316"/>
    </source>
</evidence>
<reference evidence="2 3" key="1">
    <citation type="submission" date="2024-04" db="EMBL/GenBank/DDBJ databases">
        <title>Phyllosticta paracitricarpa is synonymous to the EU quarantine fungus P. citricarpa based on phylogenomic analyses.</title>
        <authorList>
            <consortium name="Lawrence Berkeley National Laboratory"/>
            <person name="Van ingen-buijs V.A."/>
            <person name="Van westerhoven A.C."/>
            <person name="Haridas S."/>
            <person name="Skiadas P."/>
            <person name="Martin F."/>
            <person name="Groenewald J.Z."/>
            <person name="Crous P.W."/>
            <person name="Seidl M.F."/>
        </authorList>
    </citation>
    <scope>NUCLEOTIDE SEQUENCE [LARGE SCALE GENOMIC DNA]</scope>
    <source>
        <strain evidence="2 3">CBS 141358</strain>
    </source>
</reference>
<protein>
    <submittedName>
        <fullName evidence="2">Uncharacterized protein</fullName>
    </submittedName>
</protein>
<keyword evidence="3" id="KW-1185">Reference proteome</keyword>
<feature type="chain" id="PRO_5046813353" evidence="1">
    <location>
        <begin position="20"/>
        <end position="265"/>
    </location>
</feature>
<sequence>MWLKFLKMDLYNLLRVVRALQPEGGDYVEESWSDVKIRLIRKIQDCLGLRSKALEVPFDLLVFTSARPTWYHSKIGVDFECRDKILKFLRYGQGQTRRISQSHRISQNLMISSNAVEEPIRRAQGAPSWNSLVKSNTIPSGSLRSSDIPPSLLYERMREDSLSAEPAAPLLNRNPPPPWDANALQVAQHSSNGRPRLNRAQSLRDRRRTFADEYRLSTWAHTRKSKVDQQIEAEETAVRSGIAPSRGFLDAFGDESPLWHGHLRR</sequence>
<keyword evidence="1" id="KW-0732">Signal</keyword>
<accession>A0ABR1MRW8</accession>